<feature type="domain" description="DUF3817" evidence="8">
    <location>
        <begin position="6"/>
        <end position="93"/>
    </location>
</feature>
<evidence type="ECO:0000256" key="7">
    <source>
        <dbReference type="SAM" id="Phobius"/>
    </source>
</evidence>
<evidence type="ECO:0000256" key="4">
    <source>
        <dbReference type="ARBA" id="ARBA00022989"/>
    </source>
</evidence>
<keyword evidence="2" id="KW-1003">Cell membrane</keyword>
<evidence type="ECO:0000256" key="1">
    <source>
        <dbReference type="ARBA" id="ARBA00004651"/>
    </source>
</evidence>
<dbReference type="AlphaFoldDB" id="A0A7W3T5W6"/>
<dbReference type="PANTHER" id="PTHR40077:SF2">
    <property type="entry name" value="MEMBRANE PROTEIN"/>
    <property type="match status" value="1"/>
</dbReference>
<feature type="transmembrane region" description="Helical" evidence="7">
    <location>
        <begin position="39"/>
        <end position="57"/>
    </location>
</feature>
<organism evidence="9 10">
    <name type="scientific">Streptomyces calidiresistens</name>
    <dbReference type="NCBI Taxonomy" id="1485586"/>
    <lineage>
        <taxon>Bacteria</taxon>
        <taxon>Bacillati</taxon>
        <taxon>Actinomycetota</taxon>
        <taxon>Actinomycetes</taxon>
        <taxon>Kitasatosporales</taxon>
        <taxon>Streptomycetaceae</taxon>
        <taxon>Streptomyces</taxon>
    </lineage>
</organism>
<evidence type="ECO:0000256" key="3">
    <source>
        <dbReference type="ARBA" id="ARBA00022692"/>
    </source>
</evidence>
<accession>A0A7W3T5W6</accession>
<name>A0A7W3T5W6_9ACTN</name>
<evidence type="ECO:0000256" key="6">
    <source>
        <dbReference type="SAM" id="MobiDB-lite"/>
    </source>
</evidence>
<feature type="transmembrane region" description="Helical" evidence="7">
    <location>
        <begin position="12"/>
        <end position="33"/>
    </location>
</feature>
<proteinExistence type="predicted"/>
<feature type="transmembrane region" description="Helical" evidence="7">
    <location>
        <begin position="69"/>
        <end position="88"/>
    </location>
</feature>
<evidence type="ECO:0000256" key="2">
    <source>
        <dbReference type="ARBA" id="ARBA00022475"/>
    </source>
</evidence>
<keyword evidence="5 7" id="KW-0472">Membrane</keyword>
<keyword evidence="3 7" id="KW-0812">Transmembrane</keyword>
<protein>
    <submittedName>
        <fullName evidence="9">DUF3817 domain-containing protein</fullName>
    </submittedName>
</protein>
<keyword evidence="10" id="KW-1185">Reference proteome</keyword>
<dbReference type="Proteomes" id="UP000530234">
    <property type="component" value="Unassembled WGS sequence"/>
</dbReference>
<dbReference type="EMBL" id="VKHS01000546">
    <property type="protein sequence ID" value="MBB0231535.1"/>
    <property type="molecule type" value="Genomic_DNA"/>
</dbReference>
<comment type="subcellular location">
    <subcellularLocation>
        <location evidence="1">Cell membrane</location>
        <topology evidence="1">Multi-pass membrane protein</topology>
    </subcellularLocation>
</comment>
<gene>
    <name evidence="9" type="ORF">FOE67_19005</name>
</gene>
<evidence type="ECO:0000256" key="5">
    <source>
        <dbReference type="ARBA" id="ARBA00023136"/>
    </source>
</evidence>
<dbReference type="RefSeq" id="WP_182666001.1">
    <property type="nucleotide sequence ID" value="NZ_VKHS01000546.1"/>
</dbReference>
<dbReference type="NCBIfam" id="TIGR03954">
    <property type="entry name" value="integ_memb_HG"/>
    <property type="match status" value="1"/>
</dbReference>
<evidence type="ECO:0000259" key="8">
    <source>
        <dbReference type="Pfam" id="PF12823"/>
    </source>
</evidence>
<dbReference type="Pfam" id="PF12823">
    <property type="entry name" value="DUF3817"/>
    <property type="match status" value="1"/>
</dbReference>
<dbReference type="PANTHER" id="PTHR40077">
    <property type="entry name" value="MEMBRANE PROTEIN-RELATED"/>
    <property type="match status" value="1"/>
</dbReference>
<feature type="region of interest" description="Disordered" evidence="6">
    <location>
        <begin position="105"/>
        <end position="132"/>
    </location>
</feature>
<dbReference type="GO" id="GO:0005886">
    <property type="term" value="C:plasma membrane"/>
    <property type="evidence" value="ECO:0007669"/>
    <property type="project" value="UniProtKB-SubCell"/>
</dbReference>
<dbReference type="InterPro" id="IPR023845">
    <property type="entry name" value="DUF3817_TM"/>
</dbReference>
<feature type="compositionally biased region" description="Low complexity" evidence="6">
    <location>
        <begin position="109"/>
        <end position="120"/>
    </location>
</feature>
<reference evidence="10" key="1">
    <citation type="submission" date="2019-10" db="EMBL/GenBank/DDBJ databases">
        <title>Streptomyces sp. nov., a novel actinobacterium isolated from alkaline environment.</title>
        <authorList>
            <person name="Golinska P."/>
        </authorList>
    </citation>
    <scope>NUCLEOTIDE SEQUENCE [LARGE SCALE GENOMIC DNA]</scope>
    <source>
        <strain evidence="10">DSM 42108</strain>
    </source>
</reference>
<comment type="caution">
    <text evidence="9">The sequence shown here is derived from an EMBL/GenBank/DDBJ whole genome shotgun (WGS) entry which is preliminary data.</text>
</comment>
<evidence type="ECO:0000313" key="9">
    <source>
        <dbReference type="EMBL" id="MBB0231535.1"/>
    </source>
</evidence>
<sequence length="132" mass="14504">MKPSVLTRYRVMAYVTAVMLLVLSTCMVFKYGFGVGEDITFVVSQTHGVLYIVYLIFAFDLGQKARWSFGKLLWVLLSGTIPFVAFFVERTVRAEIEPLLERDDDEGYDQGAAAGYGALDGKADGSARVGSA</sequence>
<keyword evidence="4 7" id="KW-1133">Transmembrane helix</keyword>
<evidence type="ECO:0000313" key="10">
    <source>
        <dbReference type="Proteomes" id="UP000530234"/>
    </source>
</evidence>